<dbReference type="PROSITE" id="PS00018">
    <property type="entry name" value="EF_HAND_1"/>
    <property type="match status" value="2"/>
</dbReference>
<dbReference type="InterPro" id="IPR002048">
    <property type="entry name" value="EF_hand_dom"/>
</dbReference>
<dbReference type="SUPFAM" id="SSF47473">
    <property type="entry name" value="EF-hand"/>
    <property type="match status" value="1"/>
</dbReference>
<proteinExistence type="predicted"/>
<organism evidence="3 4">
    <name type="scientific">Theobroma cacao</name>
    <name type="common">Cacao</name>
    <name type="synonym">Cocoa</name>
    <dbReference type="NCBI Taxonomy" id="3641"/>
    <lineage>
        <taxon>Eukaryota</taxon>
        <taxon>Viridiplantae</taxon>
        <taxon>Streptophyta</taxon>
        <taxon>Embryophyta</taxon>
        <taxon>Tracheophyta</taxon>
        <taxon>Spermatophyta</taxon>
        <taxon>Magnoliopsida</taxon>
        <taxon>eudicotyledons</taxon>
        <taxon>Gunneridae</taxon>
        <taxon>Pentapetalae</taxon>
        <taxon>rosids</taxon>
        <taxon>malvids</taxon>
        <taxon>Malvales</taxon>
        <taxon>Malvaceae</taxon>
        <taxon>Byttnerioideae</taxon>
        <taxon>Theobroma</taxon>
    </lineage>
</organism>
<evidence type="ECO:0000313" key="4">
    <source>
        <dbReference type="Proteomes" id="UP000026915"/>
    </source>
</evidence>
<dbReference type="HOGENOM" id="CLU_147785_1_1_1"/>
<keyword evidence="4" id="KW-1185">Reference proteome</keyword>
<dbReference type="OMA" id="CHADANK"/>
<dbReference type="SMART" id="SM00054">
    <property type="entry name" value="EFh"/>
    <property type="match status" value="2"/>
</dbReference>
<sequence>MLGSSNISKGIPPKCRRKTTPMLLTGTELRSIFKSFDYNQDGRLSKQELRKAFASLGSHLPGWRAGRGLHHADANRDGYVSDDELDDLVEYALECGYTFKSTSI</sequence>
<evidence type="ECO:0000259" key="2">
    <source>
        <dbReference type="PROSITE" id="PS50222"/>
    </source>
</evidence>
<protein>
    <submittedName>
        <fullName evidence="3">Calcium-binding EF-hand family protein, putative</fullName>
    </submittedName>
</protein>
<dbReference type="Pfam" id="PF13405">
    <property type="entry name" value="EF-hand_6"/>
    <property type="match status" value="1"/>
</dbReference>
<evidence type="ECO:0000256" key="1">
    <source>
        <dbReference type="ARBA" id="ARBA00022837"/>
    </source>
</evidence>
<dbReference type="InterPro" id="IPR011992">
    <property type="entry name" value="EF-hand-dom_pair"/>
</dbReference>
<keyword evidence="1" id="KW-0106">Calcium</keyword>
<reference evidence="3 4" key="1">
    <citation type="journal article" date="2013" name="Genome Biol.">
        <title>The genome sequence of the most widely cultivated cacao type and its use to identify candidate genes regulating pod color.</title>
        <authorList>
            <person name="Motamayor J.C."/>
            <person name="Mockaitis K."/>
            <person name="Schmutz J."/>
            <person name="Haiminen N."/>
            <person name="Iii D.L."/>
            <person name="Cornejo O."/>
            <person name="Findley S.D."/>
            <person name="Zheng P."/>
            <person name="Utro F."/>
            <person name="Royaert S."/>
            <person name="Saski C."/>
            <person name="Jenkins J."/>
            <person name="Podicheti R."/>
            <person name="Zhao M."/>
            <person name="Scheffler B.E."/>
            <person name="Stack J.C."/>
            <person name="Feltus F.A."/>
            <person name="Mustiga G.M."/>
            <person name="Amores F."/>
            <person name="Phillips W."/>
            <person name="Marelli J.P."/>
            <person name="May G.D."/>
            <person name="Shapiro H."/>
            <person name="Ma J."/>
            <person name="Bustamante C.D."/>
            <person name="Schnell R.J."/>
            <person name="Main D."/>
            <person name="Gilbert D."/>
            <person name="Parida L."/>
            <person name="Kuhn D.N."/>
        </authorList>
    </citation>
    <scope>NUCLEOTIDE SEQUENCE [LARGE SCALE GENOMIC DNA]</scope>
    <source>
        <strain evidence="4">cv. Matina 1-6</strain>
    </source>
</reference>
<dbReference type="Pfam" id="PF13202">
    <property type="entry name" value="EF-hand_5"/>
    <property type="match status" value="1"/>
</dbReference>
<dbReference type="AlphaFoldDB" id="A0A061FBR8"/>
<dbReference type="PROSITE" id="PS50222">
    <property type="entry name" value="EF_HAND_2"/>
    <property type="match status" value="1"/>
</dbReference>
<accession>A0A061FBR8</accession>
<dbReference type="STRING" id="3641.A0A061FBR8"/>
<dbReference type="eggNOG" id="ENOG502SFD6">
    <property type="taxonomic scope" value="Eukaryota"/>
</dbReference>
<gene>
    <name evidence="3" type="ORF">TCM_033854</name>
</gene>
<dbReference type="GO" id="GO:0005509">
    <property type="term" value="F:calcium ion binding"/>
    <property type="evidence" value="ECO:0007669"/>
    <property type="project" value="InterPro"/>
</dbReference>
<dbReference type="Gene3D" id="1.10.238.10">
    <property type="entry name" value="EF-hand"/>
    <property type="match status" value="1"/>
</dbReference>
<dbReference type="InParanoid" id="A0A061FBR8"/>
<evidence type="ECO:0000313" key="3">
    <source>
        <dbReference type="EMBL" id="EOY14486.1"/>
    </source>
</evidence>
<name>A0A061FBR8_THECC</name>
<feature type="domain" description="EF-hand" evidence="2">
    <location>
        <begin position="24"/>
        <end position="59"/>
    </location>
</feature>
<dbReference type="InterPro" id="IPR018247">
    <property type="entry name" value="EF_Hand_1_Ca_BS"/>
</dbReference>
<dbReference type="EMBL" id="CM001886">
    <property type="protein sequence ID" value="EOY14486.1"/>
    <property type="molecule type" value="Genomic_DNA"/>
</dbReference>
<dbReference type="CDD" id="cd00051">
    <property type="entry name" value="EFh"/>
    <property type="match status" value="1"/>
</dbReference>
<dbReference type="Gramene" id="EOY14486">
    <property type="protein sequence ID" value="EOY14486"/>
    <property type="gene ID" value="TCM_033854"/>
</dbReference>
<dbReference type="Proteomes" id="UP000026915">
    <property type="component" value="Chromosome 8"/>
</dbReference>